<dbReference type="EMBL" id="LJSX01000013">
    <property type="protein sequence ID" value="KPQ10786.1"/>
    <property type="molecule type" value="Genomic_DNA"/>
</dbReference>
<evidence type="ECO:0000313" key="4">
    <source>
        <dbReference type="Proteomes" id="UP000182800"/>
    </source>
</evidence>
<proteinExistence type="predicted"/>
<gene>
    <name evidence="2" type="ORF">GA0071312_0930</name>
    <name evidence="1" type="ORF">HLUCCO17_10040</name>
</gene>
<dbReference type="RefSeq" id="WP_074443781.1">
    <property type="nucleotide sequence ID" value="NZ_FMBM01000001.1"/>
</dbReference>
<dbReference type="Proteomes" id="UP000050497">
    <property type="component" value="Unassembled WGS sequence"/>
</dbReference>
<organism evidence="1 3">
    <name type="scientific">Saliniramus fredricksonii</name>
    <dbReference type="NCBI Taxonomy" id="1653334"/>
    <lineage>
        <taxon>Bacteria</taxon>
        <taxon>Pseudomonadati</taxon>
        <taxon>Pseudomonadota</taxon>
        <taxon>Alphaproteobacteria</taxon>
        <taxon>Hyphomicrobiales</taxon>
        <taxon>Salinarimonadaceae</taxon>
        <taxon>Saliniramus</taxon>
    </lineage>
</organism>
<evidence type="ECO:0000313" key="1">
    <source>
        <dbReference type="EMBL" id="KPQ10786.1"/>
    </source>
</evidence>
<dbReference type="AlphaFoldDB" id="A0A0N8KEA4"/>
<dbReference type="STRING" id="1653334.GA0071312_0930"/>
<accession>A0A0N8KEA4</accession>
<reference evidence="2 4" key="2">
    <citation type="submission" date="2016-08" db="EMBL/GenBank/DDBJ databases">
        <authorList>
            <person name="Varghese N."/>
            <person name="Submissions Spin"/>
        </authorList>
    </citation>
    <scope>NUCLEOTIDE SEQUENCE [LARGE SCALE GENOMIC DNA]</scope>
    <source>
        <strain evidence="2 4">HL-109</strain>
    </source>
</reference>
<reference evidence="1 3" key="1">
    <citation type="submission" date="2015-09" db="EMBL/GenBank/DDBJ databases">
        <title>Identification and resolution of microdiversity through metagenomic sequencing of parallel consortia.</title>
        <authorList>
            <person name="Nelson W.C."/>
            <person name="Romine M.F."/>
            <person name="Lindemann S.R."/>
        </authorList>
    </citation>
    <scope>NUCLEOTIDE SEQUENCE [LARGE SCALE GENOMIC DNA]</scope>
    <source>
        <strain evidence="1">HL-109</strain>
    </source>
</reference>
<evidence type="ECO:0000313" key="3">
    <source>
        <dbReference type="Proteomes" id="UP000050497"/>
    </source>
</evidence>
<sequence>MDSGNTPRAEIPAFRLINAVFCEDIRREDNGKDMLLGVYGGDIVVARCPTRVGVSLWLQYFSAPVRAGETGIDLRLRFDGHDEPVSQIGLPFMEEGETTLALRGMPVAIDGSGVLLLEHCLPGQDWLEIARKRVTCPDPAAEASSGDAGDT</sequence>
<keyword evidence="4" id="KW-1185">Reference proteome</keyword>
<evidence type="ECO:0000313" key="2">
    <source>
        <dbReference type="EMBL" id="SCC79509.1"/>
    </source>
</evidence>
<comment type="caution">
    <text evidence="1">The sequence shown here is derived from an EMBL/GenBank/DDBJ whole genome shotgun (WGS) entry which is preliminary data.</text>
</comment>
<dbReference type="OrthoDB" id="8377146at2"/>
<dbReference type="EMBL" id="FMBM01000001">
    <property type="protein sequence ID" value="SCC79509.1"/>
    <property type="molecule type" value="Genomic_DNA"/>
</dbReference>
<name>A0A0N8KEA4_9HYPH</name>
<protein>
    <submittedName>
        <fullName evidence="1">Uncharacterized protein</fullName>
    </submittedName>
</protein>
<dbReference type="Proteomes" id="UP000182800">
    <property type="component" value="Unassembled WGS sequence"/>
</dbReference>